<feature type="region of interest" description="Disordered" evidence="1">
    <location>
        <begin position="184"/>
        <end position="213"/>
    </location>
</feature>
<gene>
    <name evidence="2" type="ORF">HKW66_Vig0144070</name>
</gene>
<evidence type="ECO:0000256" key="1">
    <source>
        <dbReference type="SAM" id="MobiDB-lite"/>
    </source>
</evidence>
<accession>A0A8T0KBZ3</accession>
<dbReference type="EMBL" id="JABFOF010000005">
    <property type="protein sequence ID" value="KAG2397357.1"/>
    <property type="molecule type" value="Genomic_DNA"/>
</dbReference>
<dbReference type="Proteomes" id="UP000743370">
    <property type="component" value="Unassembled WGS sequence"/>
</dbReference>
<reference evidence="2 3" key="1">
    <citation type="submission" date="2020-05" db="EMBL/GenBank/DDBJ databases">
        <title>Vigna angularis (adzuki bean) Var. LongXiaoDou No. 4 denovo assembly.</title>
        <authorList>
            <person name="Xiang H."/>
        </authorList>
    </citation>
    <scope>NUCLEOTIDE SEQUENCE [LARGE SCALE GENOMIC DNA]</scope>
    <source>
        <tissue evidence="2">Leaf</tissue>
    </source>
</reference>
<dbReference type="AlphaFoldDB" id="A0A8T0KBZ3"/>
<comment type="caution">
    <text evidence="2">The sequence shown here is derived from an EMBL/GenBank/DDBJ whole genome shotgun (WGS) entry which is preliminary data.</text>
</comment>
<feature type="compositionally biased region" description="Basic and acidic residues" evidence="1">
    <location>
        <begin position="196"/>
        <end position="213"/>
    </location>
</feature>
<organism evidence="2 3">
    <name type="scientific">Phaseolus angularis</name>
    <name type="common">Azuki bean</name>
    <name type="synonym">Vigna angularis</name>
    <dbReference type="NCBI Taxonomy" id="3914"/>
    <lineage>
        <taxon>Eukaryota</taxon>
        <taxon>Viridiplantae</taxon>
        <taxon>Streptophyta</taxon>
        <taxon>Embryophyta</taxon>
        <taxon>Tracheophyta</taxon>
        <taxon>Spermatophyta</taxon>
        <taxon>Magnoliopsida</taxon>
        <taxon>eudicotyledons</taxon>
        <taxon>Gunneridae</taxon>
        <taxon>Pentapetalae</taxon>
        <taxon>rosids</taxon>
        <taxon>fabids</taxon>
        <taxon>Fabales</taxon>
        <taxon>Fabaceae</taxon>
        <taxon>Papilionoideae</taxon>
        <taxon>50 kb inversion clade</taxon>
        <taxon>NPAAA clade</taxon>
        <taxon>indigoferoid/millettioid clade</taxon>
        <taxon>Phaseoleae</taxon>
        <taxon>Vigna</taxon>
    </lineage>
</organism>
<sequence length="213" mass="25139">MVTDEKYLSAGLSYRAWWNNERMSRITRMNAGFCAFVCILLKLLRISDTVFDITKKDVPLSDDVRDDKDVGTTMLLLQLTIMFIKVLRLQPLMPTHNGNGVGGMYANQPPMTTYKINKTTMVEKMVRVRATRKRQCWRRWLGFSQFYLPKNIMTARRHNTNAGQGRRRRLQCCTRRTSKIARRHNTNGPVEDEALGFEHERHERTRKMRERER</sequence>
<evidence type="ECO:0000313" key="2">
    <source>
        <dbReference type="EMBL" id="KAG2397357.1"/>
    </source>
</evidence>
<name>A0A8T0KBZ3_PHAAN</name>
<evidence type="ECO:0000313" key="3">
    <source>
        <dbReference type="Proteomes" id="UP000743370"/>
    </source>
</evidence>
<proteinExistence type="predicted"/>
<protein>
    <submittedName>
        <fullName evidence="2">Putative cellulose synthase-like protein</fullName>
    </submittedName>
</protein>